<feature type="non-terminal residue" evidence="3">
    <location>
        <position position="1"/>
    </location>
</feature>
<dbReference type="InterPro" id="IPR004291">
    <property type="entry name" value="Transposase_IS66_central"/>
</dbReference>
<sequence length="103" mass="11410">SRRVAFSLFLSDGRVAIDNNPAERALRPIGIGRKNWLFAGADTGAETLARAMTIIETAKLNGLDPQAYLADILNRIHDHMINRLDELLPWNWLPTSASENQAA</sequence>
<dbReference type="RefSeq" id="WP_141135949.1">
    <property type="nucleotide sequence ID" value="NZ_FZON01000064.1"/>
</dbReference>
<name>A0A239KF84_9RHOB</name>
<proteinExistence type="predicted"/>
<feature type="domain" description="Transposase IS66 C-terminal" evidence="2">
    <location>
        <begin position="53"/>
        <end position="90"/>
    </location>
</feature>
<reference evidence="3 4" key="1">
    <citation type="submission" date="2017-06" db="EMBL/GenBank/DDBJ databases">
        <authorList>
            <person name="Kim H.J."/>
            <person name="Triplett B.A."/>
        </authorList>
    </citation>
    <scope>NUCLEOTIDE SEQUENCE [LARGE SCALE GENOMIC DNA]</scope>
    <source>
        <strain evidence="3 4">DSM 11445</strain>
    </source>
</reference>
<dbReference type="InterPro" id="IPR052344">
    <property type="entry name" value="Transposase-related"/>
</dbReference>
<dbReference type="OrthoDB" id="9800877at2"/>
<evidence type="ECO:0000313" key="4">
    <source>
        <dbReference type="Proteomes" id="UP000198440"/>
    </source>
</evidence>
<evidence type="ECO:0000259" key="1">
    <source>
        <dbReference type="Pfam" id="PF03050"/>
    </source>
</evidence>
<dbReference type="PANTHER" id="PTHR33678">
    <property type="entry name" value="BLL1576 PROTEIN"/>
    <property type="match status" value="1"/>
</dbReference>
<protein>
    <submittedName>
        <fullName evidence="3">Transposase IS66 family protein</fullName>
    </submittedName>
</protein>
<dbReference type="Proteomes" id="UP000198440">
    <property type="component" value="Unassembled WGS sequence"/>
</dbReference>
<dbReference type="AlphaFoldDB" id="A0A239KF84"/>
<dbReference type="Pfam" id="PF03050">
    <property type="entry name" value="DDE_Tnp_IS66"/>
    <property type="match status" value="1"/>
</dbReference>
<evidence type="ECO:0000313" key="3">
    <source>
        <dbReference type="EMBL" id="SNT16650.1"/>
    </source>
</evidence>
<accession>A0A239KF84</accession>
<feature type="domain" description="Transposase IS66 central" evidence="1">
    <location>
        <begin position="2"/>
        <end position="46"/>
    </location>
</feature>
<organism evidence="3 4">
    <name type="scientific">Antarctobacter heliothermus</name>
    <dbReference type="NCBI Taxonomy" id="74033"/>
    <lineage>
        <taxon>Bacteria</taxon>
        <taxon>Pseudomonadati</taxon>
        <taxon>Pseudomonadota</taxon>
        <taxon>Alphaproteobacteria</taxon>
        <taxon>Rhodobacterales</taxon>
        <taxon>Roseobacteraceae</taxon>
        <taxon>Antarctobacter</taxon>
    </lineage>
</organism>
<dbReference type="Pfam" id="PF13817">
    <property type="entry name" value="DDE_Tnp_IS66_C"/>
    <property type="match status" value="1"/>
</dbReference>
<evidence type="ECO:0000259" key="2">
    <source>
        <dbReference type="Pfam" id="PF13817"/>
    </source>
</evidence>
<dbReference type="PANTHER" id="PTHR33678:SF1">
    <property type="entry name" value="BLL1576 PROTEIN"/>
    <property type="match status" value="1"/>
</dbReference>
<dbReference type="InterPro" id="IPR039552">
    <property type="entry name" value="IS66_C"/>
</dbReference>
<gene>
    <name evidence="3" type="ORF">SAMN04488078_106426</name>
</gene>
<dbReference type="EMBL" id="FZON01000064">
    <property type="protein sequence ID" value="SNT16650.1"/>
    <property type="molecule type" value="Genomic_DNA"/>
</dbReference>